<organism evidence="2 3">
    <name type="scientific">Siminovitchia thermophila</name>
    <dbReference type="NCBI Taxonomy" id="1245522"/>
    <lineage>
        <taxon>Bacteria</taxon>
        <taxon>Bacillati</taxon>
        <taxon>Bacillota</taxon>
        <taxon>Bacilli</taxon>
        <taxon>Bacillales</taxon>
        <taxon>Bacillaceae</taxon>
        <taxon>Siminovitchia</taxon>
    </lineage>
</organism>
<comment type="caution">
    <text evidence="2">The sequence shown here is derived from an EMBL/GenBank/DDBJ whole genome shotgun (WGS) entry which is preliminary data.</text>
</comment>
<feature type="transmembrane region" description="Helical" evidence="1">
    <location>
        <begin position="6"/>
        <end position="24"/>
    </location>
</feature>
<feature type="transmembrane region" description="Helical" evidence="1">
    <location>
        <begin position="69"/>
        <end position="90"/>
    </location>
</feature>
<name>A0ABS2R940_9BACI</name>
<feature type="transmembrane region" description="Helical" evidence="1">
    <location>
        <begin position="139"/>
        <end position="162"/>
    </location>
</feature>
<dbReference type="Pfam" id="PF10086">
    <property type="entry name" value="YhfC"/>
    <property type="match status" value="2"/>
</dbReference>
<protein>
    <submittedName>
        <fullName evidence="2">Membrane protein YhfC</fullName>
    </submittedName>
</protein>
<dbReference type="Proteomes" id="UP000823485">
    <property type="component" value="Unassembled WGS sequence"/>
</dbReference>
<reference evidence="2 3" key="1">
    <citation type="submission" date="2021-01" db="EMBL/GenBank/DDBJ databases">
        <title>Genomic Encyclopedia of Type Strains, Phase IV (KMG-IV): sequencing the most valuable type-strain genomes for metagenomic binning, comparative biology and taxonomic classification.</title>
        <authorList>
            <person name="Goeker M."/>
        </authorList>
    </citation>
    <scope>NUCLEOTIDE SEQUENCE [LARGE SCALE GENOMIC DNA]</scope>
    <source>
        <strain evidence="2 3">DSM 105453</strain>
    </source>
</reference>
<keyword evidence="3" id="KW-1185">Reference proteome</keyword>
<feature type="transmembrane region" description="Helical" evidence="1">
    <location>
        <begin position="198"/>
        <end position="219"/>
    </location>
</feature>
<keyword evidence="1" id="KW-0472">Membrane</keyword>
<evidence type="ECO:0000256" key="1">
    <source>
        <dbReference type="SAM" id="Phobius"/>
    </source>
</evidence>
<accession>A0ABS2R940</accession>
<dbReference type="InterPro" id="IPR011397">
    <property type="entry name" value="YhfC"/>
</dbReference>
<dbReference type="RefSeq" id="WP_077113904.1">
    <property type="nucleotide sequence ID" value="NZ_JAFBFH010000023.1"/>
</dbReference>
<sequence>MAGVIFAAAISVGLPLVALVYAFYRKRYIPFLLGVLAFVVSQVLFRVPILKYLGENSIAFSMFSATQPVLFAIVIGLSAGIVEGLARFIAMRFFMVQRDWKSGFLFGAGHGGIEAVIFVGIQALTLLFSPTALAYNEAFFLGGIERFFAILLHIGLSIMVLQGVVHKKFLYVVLAIFIHGLVDSLVGILPLYVPKESVMIVLEVTLAMIALALFSYSIWIKRKGVLT</sequence>
<keyword evidence="1" id="KW-1133">Transmembrane helix</keyword>
<proteinExistence type="predicted"/>
<keyword evidence="1" id="KW-0812">Transmembrane</keyword>
<dbReference type="PIRSF" id="PIRSF033101">
    <property type="entry name" value="UCP033101"/>
    <property type="match status" value="1"/>
</dbReference>
<gene>
    <name evidence="2" type="ORF">JOC94_003173</name>
</gene>
<evidence type="ECO:0000313" key="3">
    <source>
        <dbReference type="Proteomes" id="UP000823485"/>
    </source>
</evidence>
<feature type="transmembrane region" description="Helical" evidence="1">
    <location>
        <begin position="102"/>
        <end position="127"/>
    </location>
</feature>
<feature type="transmembrane region" description="Helical" evidence="1">
    <location>
        <begin position="31"/>
        <end position="49"/>
    </location>
</feature>
<feature type="transmembrane region" description="Helical" evidence="1">
    <location>
        <begin position="169"/>
        <end position="192"/>
    </location>
</feature>
<evidence type="ECO:0000313" key="2">
    <source>
        <dbReference type="EMBL" id="MBM7716162.1"/>
    </source>
</evidence>
<dbReference type="EMBL" id="JAFBFH010000023">
    <property type="protein sequence ID" value="MBM7716162.1"/>
    <property type="molecule type" value="Genomic_DNA"/>
</dbReference>